<evidence type="ECO:0000256" key="1">
    <source>
        <dbReference type="ARBA" id="ARBA00007150"/>
    </source>
</evidence>
<keyword evidence="8" id="KW-0449">Lipoprotein</keyword>
<evidence type="ECO:0000256" key="4">
    <source>
        <dbReference type="ARBA" id="ARBA00022692"/>
    </source>
</evidence>
<reference evidence="8 9" key="1">
    <citation type="submission" date="2018-01" db="EMBL/GenBank/DDBJ databases">
        <title>Genome Sequencing and Assembly of Anaerobacter polyendosporus strain CT4.</title>
        <authorList>
            <person name="Tachaapaikoon C."/>
            <person name="Sutheeworapong S."/>
            <person name="Jenjaroenpun P."/>
            <person name="Wongsurawat T."/>
            <person name="Nookeaw I."/>
            <person name="Cheawchanlertfa P."/>
            <person name="Kosugi A."/>
            <person name="Cheevadhanarak S."/>
            <person name="Ratanakhanokchai K."/>
        </authorList>
    </citation>
    <scope>NUCLEOTIDE SEQUENCE [LARGE SCALE GENOMIC DNA]</scope>
    <source>
        <strain evidence="8 9">CT4</strain>
    </source>
</reference>
<feature type="transmembrane region" description="Helical" evidence="7">
    <location>
        <begin position="45"/>
        <end position="67"/>
    </location>
</feature>
<feature type="binding site" evidence="7">
    <location>
        <position position="130"/>
    </location>
    <ligand>
        <name>a 1,2-diacyl-sn-glycero-3-phospho-(1'-sn-glycerol)</name>
        <dbReference type="ChEBI" id="CHEBI:64716"/>
    </ligand>
</feature>
<evidence type="ECO:0000313" key="8">
    <source>
        <dbReference type="EMBL" id="QAA32864.1"/>
    </source>
</evidence>
<dbReference type="NCBIfam" id="TIGR00544">
    <property type="entry name" value="lgt"/>
    <property type="match status" value="1"/>
</dbReference>
<evidence type="ECO:0000256" key="5">
    <source>
        <dbReference type="ARBA" id="ARBA00022989"/>
    </source>
</evidence>
<dbReference type="OrthoDB" id="871140at2"/>
<dbReference type="UniPathway" id="UPA00664"/>
<dbReference type="GO" id="GO:0042158">
    <property type="term" value="P:lipoprotein biosynthetic process"/>
    <property type="evidence" value="ECO:0007669"/>
    <property type="project" value="UniProtKB-UniRule"/>
</dbReference>
<dbReference type="Pfam" id="PF01790">
    <property type="entry name" value="LGT"/>
    <property type="match status" value="1"/>
</dbReference>
<dbReference type="InterPro" id="IPR001640">
    <property type="entry name" value="Lgt"/>
</dbReference>
<keyword evidence="4 7" id="KW-0812">Transmembrane</keyword>
<dbReference type="EC" id="2.5.1.145" evidence="7"/>
<comment type="subcellular location">
    <subcellularLocation>
        <location evidence="7">Cell membrane</location>
        <topology evidence="7">Multi-pass membrane protein</topology>
    </subcellularLocation>
</comment>
<keyword evidence="6 7" id="KW-0472">Membrane</keyword>
<dbReference type="PROSITE" id="PS01311">
    <property type="entry name" value="LGT"/>
    <property type="match status" value="1"/>
</dbReference>
<evidence type="ECO:0000313" key="9">
    <source>
        <dbReference type="Proteomes" id="UP000286268"/>
    </source>
</evidence>
<organism evidence="8 9">
    <name type="scientific">Clostridium manihotivorum</name>
    <dbReference type="NCBI Taxonomy" id="2320868"/>
    <lineage>
        <taxon>Bacteria</taxon>
        <taxon>Bacillati</taxon>
        <taxon>Bacillota</taxon>
        <taxon>Clostridia</taxon>
        <taxon>Eubacteriales</taxon>
        <taxon>Clostridiaceae</taxon>
        <taxon>Clostridium</taxon>
    </lineage>
</organism>
<feature type="transmembrane region" description="Helical" evidence="7">
    <location>
        <begin position="170"/>
        <end position="189"/>
    </location>
</feature>
<gene>
    <name evidence="7" type="primary">lgt</name>
    <name evidence="8" type="ORF">C1I91_15110</name>
</gene>
<comment type="pathway">
    <text evidence="7">Protein modification; lipoprotein biosynthesis (diacylglyceryl transfer).</text>
</comment>
<proteinExistence type="inferred from homology"/>
<comment type="function">
    <text evidence="7">Catalyzes the transfer of the diacylglyceryl group from phosphatidylglycerol to the sulfhydryl group of the N-terminal cysteine of a prolipoprotein, the first step in the formation of mature lipoproteins.</text>
</comment>
<evidence type="ECO:0000256" key="3">
    <source>
        <dbReference type="ARBA" id="ARBA00022679"/>
    </source>
</evidence>
<dbReference type="AlphaFoldDB" id="A0A3R5U690"/>
<comment type="similarity">
    <text evidence="1 7">Belongs to the Lgt family.</text>
</comment>
<protein>
    <recommendedName>
        <fullName evidence="7">Phosphatidylglycerol--prolipoprotein diacylglyceryl transferase</fullName>
        <ecNumber evidence="7">2.5.1.145</ecNumber>
    </recommendedName>
</protein>
<accession>A0A3R5U690</accession>
<keyword evidence="2 7" id="KW-1003">Cell membrane</keyword>
<dbReference type="EMBL" id="CP025746">
    <property type="protein sequence ID" value="QAA32864.1"/>
    <property type="molecule type" value="Genomic_DNA"/>
</dbReference>
<dbReference type="RefSeq" id="WP_128213598.1">
    <property type="nucleotide sequence ID" value="NZ_CP025746.1"/>
</dbReference>
<dbReference type="KEGG" id="cmah:C1I91_15110"/>
<dbReference type="GO" id="GO:0008961">
    <property type="term" value="F:phosphatidylglycerol-prolipoprotein diacylglyceryl transferase activity"/>
    <property type="evidence" value="ECO:0007669"/>
    <property type="project" value="UniProtKB-UniRule"/>
</dbReference>
<feature type="transmembrane region" description="Helical" evidence="7">
    <location>
        <begin position="13"/>
        <end position="33"/>
    </location>
</feature>
<name>A0A3R5U690_9CLOT</name>
<evidence type="ECO:0000256" key="6">
    <source>
        <dbReference type="ARBA" id="ARBA00023136"/>
    </source>
</evidence>
<feature type="transmembrane region" description="Helical" evidence="7">
    <location>
        <begin position="111"/>
        <end position="129"/>
    </location>
</feature>
<keyword evidence="3 7" id="KW-0808">Transferase</keyword>
<dbReference type="GO" id="GO:0005886">
    <property type="term" value="C:plasma membrane"/>
    <property type="evidence" value="ECO:0007669"/>
    <property type="project" value="UniProtKB-SubCell"/>
</dbReference>
<comment type="catalytic activity">
    <reaction evidence="7">
        <text>L-cysteinyl-[prolipoprotein] + a 1,2-diacyl-sn-glycero-3-phospho-(1'-sn-glycerol) = an S-1,2-diacyl-sn-glyceryl-L-cysteinyl-[prolipoprotein] + sn-glycerol 1-phosphate + H(+)</text>
        <dbReference type="Rhea" id="RHEA:56712"/>
        <dbReference type="Rhea" id="RHEA-COMP:14679"/>
        <dbReference type="Rhea" id="RHEA-COMP:14680"/>
        <dbReference type="ChEBI" id="CHEBI:15378"/>
        <dbReference type="ChEBI" id="CHEBI:29950"/>
        <dbReference type="ChEBI" id="CHEBI:57685"/>
        <dbReference type="ChEBI" id="CHEBI:64716"/>
        <dbReference type="ChEBI" id="CHEBI:140658"/>
        <dbReference type="EC" id="2.5.1.145"/>
    </reaction>
</comment>
<feature type="transmembrane region" description="Helical" evidence="7">
    <location>
        <begin position="228"/>
        <end position="249"/>
    </location>
</feature>
<feature type="transmembrane region" description="Helical" evidence="7">
    <location>
        <begin position="87"/>
        <end position="104"/>
    </location>
</feature>
<feature type="transmembrane region" description="Helical" evidence="7">
    <location>
        <begin position="196"/>
        <end position="213"/>
    </location>
</feature>
<dbReference type="PANTHER" id="PTHR30589:SF0">
    <property type="entry name" value="PHOSPHATIDYLGLYCEROL--PROLIPOPROTEIN DIACYLGLYCERYL TRANSFERASE"/>
    <property type="match status" value="1"/>
</dbReference>
<evidence type="ECO:0000256" key="2">
    <source>
        <dbReference type="ARBA" id="ARBA00022475"/>
    </source>
</evidence>
<dbReference type="Proteomes" id="UP000286268">
    <property type="component" value="Chromosome"/>
</dbReference>
<keyword evidence="9" id="KW-1185">Reference proteome</keyword>
<keyword evidence="5 7" id="KW-1133">Transmembrane helix</keyword>
<dbReference type="HAMAP" id="MF_01147">
    <property type="entry name" value="Lgt"/>
    <property type="match status" value="1"/>
</dbReference>
<dbReference type="PANTHER" id="PTHR30589">
    <property type="entry name" value="PROLIPOPROTEIN DIACYLGLYCERYL TRANSFERASE"/>
    <property type="match status" value="1"/>
</dbReference>
<sequence length="257" mass="29348">MNPVAFTLFGLPIRWYGILIASGMMLGILIAQYTCKFRNVDYDTFINTVLLALPLSIIGARLYYVLFEFDYYKNNMSQILNIRQGGLAIHGGLIAGALTAFLYLRRKKISFFKLADTAVPSIILAQAIGRWGNFFNQEAHGGPVSYDFIKHFPEFIQRGMYIEGTYYQPTFLYESIWNICVFVVLLVILKKSKRNGIVFFTYIGLYSMGRFFIEGLRTDSLMLGSIRIAQLVSLSGVVLWILALAFYYFKNKIKQSS</sequence>
<evidence type="ECO:0000256" key="7">
    <source>
        <dbReference type="HAMAP-Rule" id="MF_01147"/>
    </source>
</evidence>